<evidence type="ECO:0000256" key="6">
    <source>
        <dbReference type="ARBA" id="ARBA00022723"/>
    </source>
</evidence>
<dbReference type="AlphaFoldDB" id="A0A2S2Q721"/>
<dbReference type="OrthoDB" id="9971669at2759"/>
<dbReference type="UniPathway" id="UPA00139">
    <property type="reaction ID" value="UER00341"/>
</dbReference>
<dbReference type="Pfam" id="PF09298">
    <property type="entry name" value="FAA_hydrolase_N"/>
    <property type="match status" value="1"/>
</dbReference>
<dbReference type="GO" id="GO:0046872">
    <property type="term" value="F:metal ion binding"/>
    <property type="evidence" value="ECO:0007669"/>
    <property type="project" value="UniProtKB-UniRule"/>
</dbReference>
<dbReference type="SUPFAM" id="SSF56529">
    <property type="entry name" value="FAH"/>
    <property type="match status" value="1"/>
</dbReference>
<dbReference type="Pfam" id="PF01557">
    <property type="entry name" value="FAA_hydrolase"/>
    <property type="match status" value="1"/>
</dbReference>
<evidence type="ECO:0000256" key="8">
    <source>
        <dbReference type="ARBA" id="ARBA00022837"/>
    </source>
</evidence>
<comment type="pathway">
    <text evidence="2 15">Amino-acid degradation; L-phenylalanine degradation; acetoacetate and fumarate from L-phenylalanine: step 6/6.</text>
</comment>
<keyword evidence="7 15" id="KW-0378">Hydrolase</keyword>
<protein>
    <recommendedName>
        <fullName evidence="5 15">Fumarylacetoacetase</fullName>
        <ecNumber evidence="4 15">3.7.1.2</ecNumber>
    </recommendedName>
    <alternativeName>
        <fullName evidence="15">Fumarylacetoacetate hydrolase</fullName>
    </alternativeName>
</protein>
<keyword evidence="8 14" id="KW-0106">Calcium</keyword>
<keyword evidence="6 14" id="KW-0479">Metal-binding</keyword>
<dbReference type="GO" id="GO:0006572">
    <property type="term" value="P:L-tyrosine catabolic process"/>
    <property type="evidence" value="ECO:0007669"/>
    <property type="project" value="UniProtKB-UniRule"/>
</dbReference>
<dbReference type="Gene3D" id="3.90.850.10">
    <property type="entry name" value="Fumarylacetoacetase-like, C-terminal domain"/>
    <property type="match status" value="1"/>
</dbReference>
<feature type="binding site" evidence="14">
    <location>
        <position position="190"/>
    </location>
    <ligand>
        <name>Ca(2+)</name>
        <dbReference type="ChEBI" id="CHEBI:29108"/>
    </ligand>
</feature>
<evidence type="ECO:0000259" key="16">
    <source>
        <dbReference type="Pfam" id="PF01557"/>
    </source>
</evidence>
<keyword evidence="10 15" id="KW-0828">Tyrosine catabolism</keyword>
<comment type="cofactor">
    <cofactor evidence="15">
        <name>Mg(2+)</name>
        <dbReference type="ChEBI" id="CHEBI:18420"/>
    </cofactor>
    <cofactor evidence="15">
        <name>Ca(2+)</name>
        <dbReference type="ChEBI" id="CHEBI:29108"/>
    </cofactor>
</comment>
<organism evidence="18">
    <name type="scientific">Sipha flava</name>
    <name type="common">yellow sugarcane aphid</name>
    <dbReference type="NCBI Taxonomy" id="143950"/>
    <lineage>
        <taxon>Eukaryota</taxon>
        <taxon>Metazoa</taxon>
        <taxon>Ecdysozoa</taxon>
        <taxon>Arthropoda</taxon>
        <taxon>Hexapoda</taxon>
        <taxon>Insecta</taxon>
        <taxon>Pterygota</taxon>
        <taxon>Neoptera</taxon>
        <taxon>Paraneoptera</taxon>
        <taxon>Hemiptera</taxon>
        <taxon>Sternorrhyncha</taxon>
        <taxon>Aphidomorpha</taxon>
        <taxon>Aphidoidea</taxon>
        <taxon>Aphididae</taxon>
        <taxon>Sipha</taxon>
    </lineage>
</organism>
<name>A0A2S2Q721_9HEMI</name>
<dbReference type="EMBL" id="GGMS01004314">
    <property type="protein sequence ID" value="MBY73517.1"/>
    <property type="molecule type" value="Transcribed_RNA"/>
</dbReference>
<accession>A0A2S2Q721</accession>
<keyword evidence="11 15" id="KW-0585">Phenylalanine catabolism</keyword>
<evidence type="ECO:0000313" key="18">
    <source>
        <dbReference type="EMBL" id="MBY73517.1"/>
    </source>
</evidence>
<evidence type="ECO:0000256" key="14">
    <source>
        <dbReference type="PIRSR" id="PIRSR605959-3"/>
    </source>
</evidence>
<dbReference type="Proteomes" id="UP000694846">
    <property type="component" value="Unplaced"/>
</dbReference>
<dbReference type="RefSeq" id="XP_025417516.1">
    <property type="nucleotide sequence ID" value="XM_025561731.1"/>
</dbReference>
<reference evidence="18" key="1">
    <citation type="submission" date="2018-04" db="EMBL/GenBank/DDBJ databases">
        <title>Transcriptome assembly of Sipha flava.</title>
        <authorList>
            <person name="Scully E.D."/>
            <person name="Geib S.M."/>
            <person name="Palmer N.A."/>
            <person name="Koch K."/>
            <person name="Bradshaw J."/>
            <person name="Heng-Moss T."/>
            <person name="Sarath G."/>
        </authorList>
    </citation>
    <scope>NUCLEOTIDE SEQUENCE</scope>
</reference>
<feature type="domain" description="Fumarylacetoacetase N-terminal" evidence="17">
    <location>
        <begin position="18"/>
        <end position="112"/>
    </location>
</feature>
<gene>
    <name evidence="18" type="primary">FAH</name>
    <name evidence="20" type="synonym">LOC112688499</name>
    <name evidence="18" type="ORF">g.148078</name>
</gene>
<proteinExistence type="inferred from homology"/>
<evidence type="ECO:0000256" key="7">
    <source>
        <dbReference type="ARBA" id="ARBA00022801"/>
    </source>
</evidence>
<feature type="binding site" evidence="13">
    <location>
        <position position="232"/>
    </location>
    <ligand>
        <name>substrate</name>
    </ligand>
</feature>
<feature type="binding site" evidence="14">
    <location>
        <position position="249"/>
    </location>
    <ligand>
        <name>Mg(2+)</name>
        <dbReference type="ChEBI" id="CHEBI:18420"/>
    </ligand>
</feature>
<evidence type="ECO:0000313" key="19">
    <source>
        <dbReference type="Proteomes" id="UP000694846"/>
    </source>
</evidence>
<evidence type="ECO:0000256" key="1">
    <source>
        <dbReference type="ARBA" id="ARBA00000353"/>
    </source>
</evidence>
<evidence type="ECO:0000256" key="3">
    <source>
        <dbReference type="ARBA" id="ARBA00010211"/>
    </source>
</evidence>
<comment type="catalytic activity">
    <reaction evidence="1 15">
        <text>4-fumarylacetoacetate + H2O = acetoacetate + fumarate + H(+)</text>
        <dbReference type="Rhea" id="RHEA:10244"/>
        <dbReference type="ChEBI" id="CHEBI:13705"/>
        <dbReference type="ChEBI" id="CHEBI:15377"/>
        <dbReference type="ChEBI" id="CHEBI:15378"/>
        <dbReference type="ChEBI" id="CHEBI:18034"/>
        <dbReference type="ChEBI" id="CHEBI:29806"/>
        <dbReference type="EC" id="3.7.1.2"/>
    </reaction>
</comment>
<feature type="binding site" evidence="14">
    <location>
        <position position="225"/>
    </location>
    <ligand>
        <name>Ca(2+)</name>
        <dbReference type="ChEBI" id="CHEBI:29108"/>
    </ligand>
</feature>
<evidence type="ECO:0000256" key="4">
    <source>
        <dbReference type="ARBA" id="ARBA00012094"/>
    </source>
</evidence>
<evidence type="ECO:0000259" key="17">
    <source>
        <dbReference type="Pfam" id="PF09298"/>
    </source>
</evidence>
<feature type="domain" description="Fumarylacetoacetase-like C-terminal" evidence="16">
    <location>
        <begin position="146"/>
        <end position="404"/>
    </location>
</feature>
<feature type="binding site" evidence="13">
    <location>
        <position position="342"/>
    </location>
    <ligand>
        <name>substrate</name>
    </ligand>
</feature>
<sequence>MPLKSYISYSTESNFPLENLPYGVFSTKNDPIHRIGVAIGEKVLDLKNSKNIFDQPLYEIFQQSSLHSLMASSKDTWSLARKLIQSYLSIENVENLEKAVFWDQNEVIMHLPVTIGDFTDFFSSYYHALRCGMLLNPLKPLGENWKNMPVCYHSRSSTINVSGKPVVRPNGQYLVDKKVTFGPTKMLDYELEVAFFVGGTLNSPAEPIPVSKASEYIFGMVLLNDWSARDIQMWESHFLGPFLSKNFATTISPWIVTMEALEDFKTDNFKQEHTPLEYLLHENKFNFDIHLSANICYPGSQQNYTICETNFKYLYWTPLQQIAHHTVNGCTLKPGDLLSSGTVSGPKDEECGCLYEKTNGGKNPIELGDRKLTFFEDGDTVILSGFCQGDGYRIGFGCCSNTIVNRV</sequence>
<dbReference type="InterPro" id="IPR015377">
    <property type="entry name" value="Fumarylacetoacetase_N"/>
</dbReference>
<reference evidence="20" key="2">
    <citation type="submission" date="2025-04" db="UniProtKB">
        <authorList>
            <consortium name="RefSeq"/>
        </authorList>
    </citation>
    <scope>IDENTIFICATION</scope>
    <source>
        <tissue evidence="20">Whole body</tissue>
    </source>
</reference>
<feature type="binding site" evidence="14">
    <location>
        <position position="225"/>
    </location>
    <ligand>
        <name>Mg(2+)</name>
        <dbReference type="ChEBI" id="CHEBI:18420"/>
    </ligand>
</feature>
<keyword evidence="19" id="KW-1185">Reference proteome</keyword>
<evidence type="ECO:0000256" key="9">
    <source>
        <dbReference type="ARBA" id="ARBA00022842"/>
    </source>
</evidence>
<evidence type="ECO:0000256" key="5">
    <source>
        <dbReference type="ARBA" id="ARBA00014741"/>
    </source>
</evidence>
<keyword evidence="9 14" id="KW-0460">Magnesium</keyword>
<dbReference type="GO" id="GO:0004334">
    <property type="term" value="F:fumarylacetoacetase activity"/>
    <property type="evidence" value="ECO:0007669"/>
    <property type="project" value="UniProtKB-UniRule"/>
</dbReference>
<comment type="similarity">
    <text evidence="3 15">Belongs to the FAH family.</text>
</comment>
<evidence type="ECO:0000313" key="20">
    <source>
        <dbReference type="RefSeq" id="XP_025417516.1"/>
    </source>
</evidence>
<dbReference type="InterPro" id="IPR036663">
    <property type="entry name" value="Fumarylacetoacetase_C_sf"/>
</dbReference>
<dbReference type="EC" id="3.7.1.2" evidence="4 15"/>
<dbReference type="SUPFAM" id="SSF63433">
    <property type="entry name" value="Fumarylacetoacetate hydrolase, FAH, N-terminal domain"/>
    <property type="match status" value="1"/>
</dbReference>
<dbReference type="Gene3D" id="2.30.30.230">
    <property type="entry name" value="Fumarylacetoacetase, N-terminal domain"/>
    <property type="match status" value="1"/>
</dbReference>
<dbReference type="NCBIfam" id="TIGR01266">
    <property type="entry name" value="fum_ac_acetase"/>
    <property type="match status" value="1"/>
</dbReference>
<evidence type="ECO:0000256" key="15">
    <source>
        <dbReference type="RuleBase" id="RU366008"/>
    </source>
</evidence>
<feature type="binding site" evidence="14">
    <location>
        <position position="192"/>
    </location>
    <ligand>
        <name>Ca(2+)</name>
        <dbReference type="ChEBI" id="CHEBI:29108"/>
    </ligand>
</feature>
<dbReference type="InterPro" id="IPR011234">
    <property type="entry name" value="Fumarylacetoacetase-like_C"/>
</dbReference>
<dbReference type="PANTHER" id="PTHR43069">
    <property type="entry name" value="FUMARYLACETOACETASE"/>
    <property type="match status" value="1"/>
</dbReference>
<dbReference type="InterPro" id="IPR036462">
    <property type="entry name" value="Fumarylacetoacetase_N_sf"/>
</dbReference>
<dbReference type="PANTHER" id="PTHR43069:SF2">
    <property type="entry name" value="FUMARYLACETOACETASE"/>
    <property type="match status" value="1"/>
</dbReference>
<evidence type="ECO:0000256" key="10">
    <source>
        <dbReference type="ARBA" id="ARBA00022878"/>
    </source>
</evidence>
<feature type="active site" description="Proton acceptor" evidence="12">
    <location>
        <position position="127"/>
    </location>
</feature>
<evidence type="ECO:0000256" key="12">
    <source>
        <dbReference type="PIRSR" id="PIRSR605959-1"/>
    </source>
</evidence>
<evidence type="ECO:0000256" key="11">
    <source>
        <dbReference type="ARBA" id="ARBA00023232"/>
    </source>
</evidence>
<dbReference type="GO" id="GO:0006559">
    <property type="term" value="P:L-phenylalanine catabolic process"/>
    <property type="evidence" value="ECO:0007669"/>
    <property type="project" value="UniProtKB-UniRule"/>
</dbReference>
<feature type="binding site" evidence="14">
    <location>
        <position position="245"/>
    </location>
    <ligand>
        <name>Mg(2+)</name>
        <dbReference type="ChEBI" id="CHEBI:18420"/>
    </ligand>
</feature>
<evidence type="ECO:0000256" key="2">
    <source>
        <dbReference type="ARBA" id="ARBA00004782"/>
    </source>
</evidence>
<evidence type="ECO:0000256" key="13">
    <source>
        <dbReference type="PIRSR" id="PIRSR605959-2"/>
    </source>
</evidence>
<feature type="binding site" evidence="13">
    <location>
        <position position="122"/>
    </location>
    <ligand>
        <name>substrate</name>
    </ligand>
</feature>
<dbReference type="InterPro" id="IPR005959">
    <property type="entry name" value="Fumarylacetoacetase"/>
</dbReference>
<feature type="binding site" evidence="14">
    <location>
        <position position="120"/>
    </location>
    <ligand>
        <name>Ca(2+)</name>
        <dbReference type="ChEBI" id="CHEBI:29108"/>
    </ligand>
</feature>
<dbReference type="GO" id="GO:1902000">
    <property type="term" value="P:homogentisate catabolic process"/>
    <property type="evidence" value="ECO:0007669"/>
    <property type="project" value="TreeGrafter"/>
</dbReference>